<keyword evidence="2" id="KW-1185">Reference proteome</keyword>
<dbReference type="Gene3D" id="3.80.10.10">
    <property type="entry name" value="Ribonuclease Inhibitor"/>
    <property type="match status" value="1"/>
</dbReference>
<organism evidence="1 2">
    <name type="scientific">Ephemerocybe angulata</name>
    <dbReference type="NCBI Taxonomy" id="980116"/>
    <lineage>
        <taxon>Eukaryota</taxon>
        <taxon>Fungi</taxon>
        <taxon>Dikarya</taxon>
        <taxon>Basidiomycota</taxon>
        <taxon>Agaricomycotina</taxon>
        <taxon>Agaricomycetes</taxon>
        <taxon>Agaricomycetidae</taxon>
        <taxon>Agaricales</taxon>
        <taxon>Agaricineae</taxon>
        <taxon>Psathyrellaceae</taxon>
        <taxon>Ephemerocybe</taxon>
    </lineage>
</organism>
<evidence type="ECO:0008006" key="3">
    <source>
        <dbReference type="Google" id="ProtNLM"/>
    </source>
</evidence>
<evidence type="ECO:0000313" key="2">
    <source>
        <dbReference type="Proteomes" id="UP000541558"/>
    </source>
</evidence>
<name>A0A8H5AZV5_9AGAR</name>
<protein>
    <recommendedName>
        <fullName evidence="3">F-box domain-containing protein</fullName>
    </recommendedName>
</protein>
<gene>
    <name evidence="1" type="ORF">D9611_006896</name>
</gene>
<dbReference type="AlphaFoldDB" id="A0A8H5AZV5"/>
<dbReference type="InterPro" id="IPR032675">
    <property type="entry name" value="LRR_dom_sf"/>
</dbReference>
<proteinExistence type="predicted"/>
<dbReference type="OrthoDB" id="3365698at2759"/>
<dbReference type="SUPFAM" id="SSF52047">
    <property type="entry name" value="RNI-like"/>
    <property type="match status" value="1"/>
</dbReference>
<sequence length="551" mass="61544">MPRHIDFYDLLISNNVPNSSQAASVKQTIDGLSKTIFKLQSQLGALEGERQQLRAILSPVRRMPMEILGEIFALVLPDVLDPDGREILRDLGRVCKSWQNASLLAHHLWSGLQLVRPPEDGAYGRVVSWLNRSGALPKTLQFDGSGCECTFEEVPCLSTNPDLVRLLTTGPPLDHFELLGIHVGCFVNWIDAVNSAKKSLPGLCPWDTLRSFRIQCPYQLQDESFVIQHLPFVTSLNIEFPSDLVVGVEGDGSPMVIIPVKLLNQLTTFAIEFDWYGTEIFSLLESCKNLETLTITCASRFDLFDEREPKLLGLAKSRVVLPKVQKFSIGRSETNSILKYLAMPALSDLDLDLEYGREVDDKFGATLHDFFRASNASESLQALRISNTVVPAADLRHCLSNLPSLKGLILQWVKFGDKLFETTGENQDLVISPNLPSLEHLELLSLPRTYEYQSELRDFAPDHGRILQPTSNPCPEKSRRTSQSHIFLTIVVAARKWTVVSYELIASLPVKDGTALQESHPYVFYVELGFATSLHSSTTSAAGHWFTGFVF</sequence>
<dbReference type="EMBL" id="JAACJK010000222">
    <property type="protein sequence ID" value="KAF5314040.1"/>
    <property type="molecule type" value="Genomic_DNA"/>
</dbReference>
<accession>A0A8H5AZV5</accession>
<reference evidence="1 2" key="1">
    <citation type="journal article" date="2020" name="ISME J.">
        <title>Uncovering the hidden diversity of litter-decomposition mechanisms in mushroom-forming fungi.</title>
        <authorList>
            <person name="Floudas D."/>
            <person name="Bentzer J."/>
            <person name="Ahren D."/>
            <person name="Johansson T."/>
            <person name="Persson P."/>
            <person name="Tunlid A."/>
        </authorList>
    </citation>
    <scope>NUCLEOTIDE SEQUENCE [LARGE SCALE GENOMIC DNA]</scope>
    <source>
        <strain evidence="1 2">CBS 175.51</strain>
    </source>
</reference>
<evidence type="ECO:0000313" key="1">
    <source>
        <dbReference type="EMBL" id="KAF5314040.1"/>
    </source>
</evidence>
<dbReference type="Proteomes" id="UP000541558">
    <property type="component" value="Unassembled WGS sequence"/>
</dbReference>
<comment type="caution">
    <text evidence="1">The sequence shown here is derived from an EMBL/GenBank/DDBJ whole genome shotgun (WGS) entry which is preliminary data.</text>
</comment>